<dbReference type="SUPFAM" id="SSF56059">
    <property type="entry name" value="Glutathione synthetase ATP-binding domain-like"/>
    <property type="match status" value="1"/>
</dbReference>
<sequence length="565" mass="64581">MIDFNLSLNDGMKTPFTTVPSPTSFVPASAQGPSRYRYTTEGCHLDALLINKGSETLVVSFHDKVNRLSTTLPRFGRLSSLSALDVSSMYFADPGLWADETLEVAWYTGWRGFNLPYIIAQWVVKAAEAIGASRVILVGTASGGFAALQTSALIPHSLVVALDAKISIPSSLYETQKSTYTKLFWPQVTETKNNSPLLNEQTQKIIGDDRFSIIDRYSHNLVNKILLVNNKEKINQNLRYSLFEKLLACSDRKQDIRFISYSDSSSIESFKEEESEEIFISSLKYAIDWSSNSKRIKVVRETARRQMGWHERMSRRIWDQEPNVPWSLEDKFSFDDFCSKYDYPKPKIYATANSIDELSQLAQYDNVVIKPRSLSSSIGVMVLEKKSTNTYFDNMTKKTYSIQEILSYQKTISDKWKSSEYIIEQRIYDIGKYAIPRDFKFYAFKGQIALIQCIDRNADRSRNTWFDENFEHVPHNLIGHNEKYVTMAASNRPTMWEELRALAIDVSSKLATGFARIDLFATPHGPLLGEVTLTPGGPYFRQHFSFSSGLDERLGWLWNEAEKKL</sequence>
<dbReference type="InterPro" id="IPR029465">
    <property type="entry name" value="ATPgrasp_TupA"/>
</dbReference>
<dbReference type="Proteomes" id="UP001501257">
    <property type="component" value="Unassembled WGS sequence"/>
</dbReference>
<keyword evidence="4" id="KW-1185">Reference proteome</keyword>
<protein>
    <recommendedName>
        <fullName evidence="2">ATP-grasp domain-containing protein</fullName>
    </recommendedName>
</protein>
<reference evidence="4" key="1">
    <citation type="journal article" date="2019" name="Int. J. Syst. Evol. Microbiol.">
        <title>The Global Catalogue of Microorganisms (GCM) 10K type strain sequencing project: providing services to taxonomists for standard genome sequencing and annotation.</title>
        <authorList>
            <consortium name="The Broad Institute Genomics Platform"/>
            <consortium name="The Broad Institute Genome Sequencing Center for Infectious Disease"/>
            <person name="Wu L."/>
            <person name="Ma J."/>
        </authorList>
    </citation>
    <scope>NUCLEOTIDE SEQUENCE [LARGE SCALE GENOMIC DNA]</scope>
    <source>
        <strain evidence="4">JCM 18952</strain>
    </source>
</reference>
<evidence type="ECO:0000259" key="2">
    <source>
        <dbReference type="PROSITE" id="PS50975"/>
    </source>
</evidence>
<organism evidence="3 4">
    <name type="scientific">Paeniglutamicibacter antarcticus</name>
    <dbReference type="NCBI Taxonomy" id="494023"/>
    <lineage>
        <taxon>Bacteria</taxon>
        <taxon>Bacillati</taxon>
        <taxon>Actinomycetota</taxon>
        <taxon>Actinomycetes</taxon>
        <taxon>Micrococcales</taxon>
        <taxon>Micrococcaceae</taxon>
        <taxon>Paeniglutamicibacter</taxon>
    </lineage>
</organism>
<evidence type="ECO:0000313" key="3">
    <source>
        <dbReference type="EMBL" id="GAA5225561.1"/>
    </source>
</evidence>
<comment type="caution">
    <text evidence="3">The sequence shown here is derived from an EMBL/GenBank/DDBJ whole genome shotgun (WGS) entry which is preliminary data.</text>
</comment>
<keyword evidence="1" id="KW-0067">ATP-binding</keyword>
<feature type="domain" description="ATP-grasp" evidence="2">
    <location>
        <begin position="335"/>
        <end position="561"/>
    </location>
</feature>
<gene>
    <name evidence="3" type="ORF">GCM10025778_00910</name>
</gene>
<proteinExistence type="predicted"/>
<evidence type="ECO:0000256" key="1">
    <source>
        <dbReference type="PROSITE-ProRule" id="PRU00409"/>
    </source>
</evidence>
<name>A0ABP9TG78_9MICC</name>
<dbReference type="InterPro" id="IPR011761">
    <property type="entry name" value="ATP-grasp"/>
</dbReference>
<evidence type="ECO:0000313" key="4">
    <source>
        <dbReference type="Proteomes" id="UP001501257"/>
    </source>
</evidence>
<keyword evidence="1" id="KW-0547">Nucleotide-binding</keyword>
<dbReference type="Gene3D" id="3.30.470.20">
    <property type="entry name" value="ATP-grasp fold, B domain"/>
    <property type="match status" value="1"/>
</dbReference>
<dbReference type="PROSITE" id="PS50975">
    <property type="entry name" value="ATP_GRASP"/>
    <property type="match status" value="1"/>
</dbReference>
<dbReference type="EMBL" id="BAABLK010000004">
    <property type="protein sequence ID" value="GAA5225561.1"/>
    <property type="molecule type" value="Genomic_DNA"/>
</dbReference>
<accession>A0ABP9TG78</accession>
<dbReference type="RefSeq" id="WP_210100564.1">
    <property type="nucleotide sequence ID" value="NZ_BAABLK010000004.1"/>
</dbReference>
<dbReference type="Pfam" id="PF14305">
    <property type="entry name" value="ATPgrasp_TupA"/>
    <property type="match status" value="1"/>
</dbReference>